<dbReference type="AlphaFoldDB" id="A0A0A8ZI68"/>
<protein>
    <submittedName>
        <fullName evidence="1">Incw1</fullName>
    </submittedName>
</protein>
<proteinExistence type="predicted"/>
<organism evidence="1">
    <name type="scientific">Arundo donax</name>
    <name type="common">Giant reed</name>
    <name type="synonym">Donax arundinaceus</name>
    <dbReference type="NCBI Taxonomy" id="35708"/>
    <lineage>
        <taxon>Eukaryota</taxon>
        <taxon>Viridiplantae</taxon>
        <taxon>Streptophyta</taxon>
        <taxon>Embryophyta</taxon>
        <taxon>Tracheophyta</taxon>
        <taxon>Spermatophyta</taxon>
        <taxon>Magnoliopsida</taxon>
        <taxon>Liliopsida</taxon>
        <taxon>Poales</taxon>
        <taxon>Poaceae</taxon>
        <taxon>PACMAD clade</taxon>
        <taxon>Arundinoideae</taxon>
        <taxon>Arundineae</taxon>
        <taxon>Arundo</taxon>
    </lineage>
</organism>
<accession>A0A0A8ZI68</accession>
<reference evidence="1" key="2">
    <citation type="journal article" date="2015" name="Data Brief">
        <title>Shoot transcriptome of the giant reed, Arundo donax.</title>
        <authorList>
            <person name="Barrero R.A."/>
            <person name="Guerrero F.D."/>
            <person name="Moolhuijzen P."/>
            <person name="Goolsby J.A."/>
            <person name="Tidwell J."/>
            <person name="Bellgard S.E."/>
            <person name="Bellgard M.I."/>
        </authorList>
    </citation>
    <scope>NUCLEOTIDE SEQUENCE</scope>
    <source>
        <tissue evidence="1">Shoot tissue taken approximately 20 cm above the soil surface</tissue>
    </source>
</reference>
<dbReference type="EMBL" id="GBRH01258831">
    <property type="protein sequence ID" value="JAD39064.1"/>
    <property type="molecule type" value="Transcribed_RNA"/>
</dbReference>
<reference evidence="1" key="1">
    <citation type="submission" date="2014-09" db="EMBL/GenBank/DDBJ databases">
        <authorList>
            <person name="Magalhaes I.L.F."/>
            <person name="Oliveira U."/>
            <person name="Santos F.R."/>
            <person name="Vidigal T.H.D.A."/>
            <person name="Brescovit A.D."/>
            <person name="Santos A.J."/>
        </authorList>
    </citation>
    <scope>NUCLEOTIDE SEQUENCE</scope>
    <source>
        <tissue evidence="1">Shoot tissue taken approximately 20 cm above the soil surface</tissue>
    </source>
</reference>
<evidence type="ECO:0000313" key="1">
    <source>
        <dbReference type="EMBL" id="JAD39064.1"/>
    </source>
</evidence>
<sequence length="27" mass="2743">MASYGTTSCGLTQCQAISSIGLPLSRP</sequence>
<name>A0A0A8ZI68_ARUDO</name>